<dbReference type="Gene3D" id="1.10.287.1060">
    <property type="entry name" value="ESAT-6-like"/>
    <property type="match status" value="1"/>
</dbReference>
<keyword evidence="8" id="KW-1185">Reference proteome</keyword>
<evidence type="ECO:0000256" key="5">
    <source>
        <dbReference type="ARBA" id="ARBA00022927"/>
    </source>
</evidence>
<dbReference type="Pfam" id="PF03357">
    <property type="entry name" value="Snf7"/>
    <property type="match status" value="1"/>
</dbReference>
<organism evidence="7 8">
    <name type="scientific">Diversispora eburnea</name>
    <dbReference type="NCBI Taxonomy" id="1213867"/>
    <lineage>
        <taxon>Eukaryota</taxon>
        <taxon>Fungi</taxon>
        <taxon>Fungi incertae sedis</taxon>
        <taxon>Mucoromycota</taxon>
        <taxon>Glomeromycotina</taxon>
        <taxon>Glomeromycetes</taxon>
        <taxon>Diversisporales</taxon>
        <taxon>Diversisporaceae</taxon>
        <taxon>Diversispora</taxon>
    </lineage>
</organism>
<evidence type="ECO:0000256" key="4">
    <source>
        <dbReference type="ARBA" id="ARBA00022753"/>
    </source>
</evidence>
<dbReference type="InterPro" id="IPR005024">
    <property type="entry name" value="Snf7_fam"/>
</dbReference>
<dbReference type="EMBL" id="CAJVPK010000727">
    <property type="protein sequence ID" value="CAG8543574.1"/>
    <property type="molecule type" value="Genomic_DNA"/>
</dbReference>
<dbReference type="GO" id="GO:0032511">
    <property type="term" value="P:late endosome to vacuole transport via multivesicular body sorting pathway"/>
    <property type="evidence" value="ECO:0007669"/>
    <property type="project" value="TreeGrafter"/>
</dbReference>
<dbReference type="GO" id="GO:0015031">
    <property type="term" value="P:protein transport"/>
    <property type="evidence" value="ECO:0007669"/>
    <property type="project" value="UniProtKB-KW"/>
</dbReference>
<comment type="similarity">
    <text evidence="2">Belongs to the SNF7 family.</text>
</comment>
<evidence type="ECO:0000256" key="3">
    <source>
        <dbReference type="ARBA" id="ARBA00022448"/>
    </source>
</evidence>
<dbReference type="GO" id="GO:0000815">
    <property type="term" value="C:ESCRT III complex"/>
    <property type="evidence" value="ECO:0007669"/>
    <property type="project" value="TreeGrafter"/>
</dbReference>
<sequence>MGVKNTKITSHDRTILELKLQRDKLKQKQKRILGMSEKATEVAREALRLGNKRGALLALKKKKYQQRLSEKTETQIMNLEELTQSIEFALIEKDILSKLDAGNNILKELNKEMSIEKVDKLLEDTQDAISYQNEISELLSGKLTNEDENEILKELEEITADQLAQQLPNVPTTEIPIVP</sequence>
<comment type="subcellular location">
    <subcellularLocation>
        <location evidence="1">Endosome membrane</location>
    </subcellularLocation>
</comment>
<keyword evidence="4" id="KW-0967">Endosome</keyword>
<keyword evidence="6" id="KW-0472">Membrane</keyword>
<dbReference type="Proteomes" id="UP000789706">
    <property type="component" value="Unassembled WGS sequence"/>
</dbReference>
<feature type="non-terminal residue" evidence="7">
    <location>
        <position position="179"/>
    </location>
</feature>
<evidence type="ECO:0000313" key="8">
    <source>
        <dbReference type="Proteomes" id="UP000789706"/>
    </source>
</evidence>
<evidence type="ECO:0000256" key="6">
    <source>
        <dbReference type="ARBA" id="ARBA00023136"/>
    </source>
</evidence>
<keyword evidence="5" id="KW-0653">Protein transport</keyword>
<dbReference type="GO" id="GO:0005771">
    <property type="term" value="C:multivesicular body"/>
    <property type="evidence" value="ECO:0007669"/>
    <property type="project" value="TreeGrafter"/>
</dbReference>
<dbReference type="PANTHER" id="PTHR22761:SF5">
    <property type="entry name" value="CHARGED MULTIVESICULAR BODY PROTEIN 6"/>
    <property type="match status" value="1"/>
</dbReference>
<proteinExistence type="inferred from homology"/>
<dbReference type="AlphaFoldDB" id="A0A9N9AVB5"/>
<reference evidence="7" key="1">
    <citation type="submission" date="2021-06" db="EMBL/GenBank/DDBJ databases">
        <authorList>
            <person name="Kallberg Y."/>
            <person name="Tangrot J."/>
            <person name="Rosling A."/>
        </authorList>
    </citation>
    <scope>NUCLEOTIDE SEQUENCE</scope>
    <source>
        <strain evidence="7">AZ414A</strain>
    </source>
</reference>
<keyword evidence="3" id="KW-0813">Transport</keyword>
<gene>
    <name evidence="7" type="ORF">DEBURN_LOCUS6738</name>
</gene>
<evidence type="ECO:0000256" key="2">
    <source>
        <dbReference type="ARBA" id="ARBA00006190"/>
    </source>
</evidence>
<protein>
    <submittedName>
        <fullName evidence="7">7161_t:CDS:1</fullName>
    </submittedName>
</protein>
<name>A0A9N9AVB5_9GLOM</name>
<evidence type="ECO:0000256" key="1">
    <source>
        <dbReference type="ARBA" id="ARBA00004608"/>
    </source>
</evidence>
<comment type="caution">
    <text evidence="7">The sequence shown here is derived from an EMBL/GenBank/DDBJ whole genome shotgun (WGS) entry which is preliminary data.</text>
</comment>
<dbReference type="GO" id="GO:0006900">
    <property type="term" value="P:vesicle budding from membrane"/>
    <property type="evidence" value="ECO:0007669"/>
    <property type="project" value="TreeGrafter"/>
</dbReference>
<dbReference type="PANTHER" id="PTHR22761">
    <property type="entry name" value="CHARGED MULTIVESICULAR BODY PROTEIN"/>
    <property type="match status" value="1"/>
</dbReference>
<evidence type="ECO:0000313" key="7">
    <source>
        <dbReference type="EMBL" id="CAG8543574.1"/>
    </source>
</evidence>
<dbReference type="OrthoDB" id="441172at2759"/>
<accession>A0A9N9AVB5</accession>